<comment type="caution">
    <text evidence="1">The sequence shown here is derived from an EMBL/GenBank/DDBJ whole genome shotgun (WGS) entry which is preliminary data.</text>
</comment>
<reference evidence="1" key="1">
    <citation type="submission" date="2021-02" db="EMBL/GenBank/DDBJ databases">
        <authorList>
            <person name="Dougan E. K."/>
            <person name="Rhodes N."/>
            <person name="Thang M."/>
            <person name="Chan C."/>
        </authorList>
    </citation>
    <scope>NUCLEOTIDE SEQUENCE</scope>
</reference>
<dbReference type="Proteomes" id="UP000604046">
    <property type="component" value="Unassembled WGS sequence"/>
</dbReference>
<protein>
    <submittedName>
        <fullName evidence="1">Uncharacterized protein</fullName>
    </submittedName>
</protein>
<keyword evidence="2" id="KW-1185">Reference proteome</keyword>
<accession>A0A812I3S3</accession>
<evidence type="ECO:0000313" key="2">
    <source>
        <dbReference type="Proteomes" id="UP000604046"/>
    </source>
</evidence>
<dbReference type="OrthoDB" id="429274at2759"/>
<organism evidence="1 2">
    <name type="scientific">Symbiodinium natans</name>
    <dbReference type="NCBI Taxonomy" id="878477"/>
    <lineage>
        <taxon>Eukaryota</taxon>
        <taxon>Sar</taxon>
        <taxon>Alveolata</taxon>
        <taxon>Dinophyceae</taxon>
        <taxon>Suessiales</taxon>
        <taxon>Symbiodiniaceae</taxon>
        <taxon>Symbiodinium</taxon>
    </lineage>
</organism>
<gene>
    <name evidence="1" type="ORF">SNAT2548_LOCUS2809</name>
</gene>
<proteinExistence type="predicted"/>
<dbReference type="AlphaFoldDB" id="A0A812I3S3"/>
<evidence type="ECO:0000313" key="1">
    <source>
        <dbReference type="EMBL" id="CAE6973359.1"/>
    </source>
</evidence>
<sequence>MDPPYCAERTACVIMDLVDAAQQIVAMTGDCMGDLEDPPNCANDIFGLLYDLVDASACTAAMASACGGIVTGCEQSAFYGCEDLFSVAQDLIGATGNCDVDAFLCIINLVDAINDAITMSLDVKGAVDSCPAEREGLFHKWLRQEHPEWFPWRLLKGGKRPAYKELEKEKGAEDLPRGFGRLYRSTINSQYLTTFETRDSRIGLLDVTHSGPIIAMDSPGALRVGSAFVLPYSSSKLYPQAVRGDRDARRLNPMEDGTDGVMEFAFDEPSQLVTLHDVADVEVFFLGDVVMPEDAGPEGIQAFE</sequence>
<dbReference type="EMBL" id="CAJNDS010000169">
    <property type="protein sequence ID" value="CAE6973359.1"/>
    <property type="molecule type" value="Genomic_DNA"/>
</dbReference>
<name>A0A812I3S3_9DINO</name>